<keyword evidence="2 4" id="KW-0560">Oxidoreductase</keyword>
<sequence>MSVATGLVVIGSPNPRSFVHAMATHATAALEHYGVTCEVHDLYAEAFPPVAPADEAFTMGMDVEAAIAAGGDPIVRSHRRALAEAEHLVVAHPNWWGKPPAIVAGWLDRVLVPGVAYRLQTREGEPTSLLRLRTLLVLNTGDTPPEREAAEFGDPLDDMWRRCVGAYLGGATVRRVVASPVGGSTQAQRQSWLEAAAQAVTIP</sequence>
<evidence type="ECO:0000256" key="1">
    <source>
        <dbReference type="ARBA" id="ARBA00006252"/>
    </source>
</evidence>
<dbReference type="EC" id="1.7.-.-" evidence="4"/>
<comment type="similarity">
    <text evidence="1">Belongs to the NAD(P)H dehydrogenase (quinone) family.</text>
</comment>
<evidence type="ECO:0000313" key="5">
    <source>
        <dbReference type="Proteomes" id="UP000238164"/>
    </source>
</evidence>
<dbReference type="EMBL" id="LT985188">
    <property type="protein sequence ID" value="SPD85956.1"/>
    <property type="molecule type" value="Genomic_DNA"/>
</dbReference>
<organism evidence="4 5">
    <name type="scientific">Micropruina glycogenica</name>
    <dbReference type="NCBI Taxonomy" id="75385"/>
    <lineage>
        <taxon>Bacteria</taxon>
        <taxon>Bacillati</taxon>
        <taxon>Actinomycetota</taxon>
        <taxon>Actinomycetes</taxon>
        <taxon>Propionibacteriales</taxon>
        <taxon>Nocardioidaceae</taxon>
        <taxon>Micropruina</taxon>
    </lineage>
</organism>
<protein>
    <submittedName>
        <fullName evidence="4">Flavin reductase</fullName>
        <ecNumber evidence="4">1.7.-.-</ecNumber>
    </submittedName>
</protein>
<dbReference type="GO" id="GO:0003955">
    <property type="term" value="F:NAD(P)H dehydrogenase (quinone) activity"/>
    <property type="evidence" value="ECO:0007669"/>
    <property type="project" value="TreeGrafter"/>
</dbReference>
<reference evidence="4 5" key="1">
    <citation type="submission" date="2018-02" db="EMBL/GenBank/DDBJ databases">
        <authorList>
            <person name="Cohen D.B."/>
            <person name="Kent A.D."/>
        </authorList>
    </citation>
    <scope>NUCLEOTIDE SEQUENCE [LARGE SCALE GENOMIC DNA]</scope>
    <source>
        <strain evidence="4">1</strain>
    </source>
</reference>
<dbReference type="Proteomes" id="UP000238164">
    <property type="component" value="Chromosome 1"/>
</dbReference>
<evidence type="ECO:0000259" key="3">
    <source>
        <dbReference type="Pfam" id="PF02525"/>
    </source>
</evidence>
<dbReference type="Gene3D" id="3.40.50.360">
    <property type="match status" value="1"/>
</dbReference>
<dbReference type="SUPFAM" id="SSF52218">
    <property type="entry name" value="Flavoproteins"/>
    <property type="match status" value="1"/>
</dbReference>
<keyword evidence="5" id="KW-1185">Reference proteome</keyword>
<dbReference type="PANTHER" id="PTHR10204:SF34">
    <property type="entry name" value="NAD(P)H DEHYDROGENASE [QUINONE] 1 ISOFORM 1"/>
    <property type="match status" value="1"/>
</dbReference>
<dbReference type="Pfam" id="PF02525">
    <property type="entry name" value="Flavodoxin_2"/>
    <property type="match status" value="1"/>
</dbReference>
<dbReference type="OrthoDB" id="9798454at2"/>
<dbReference type="PANTHER" id="PTHR10204">
    <property type="entry name" value="NAD P H OXIDOREDUCTASE-RELATED"/>
    <property type="match status" value="1"/>
</dbReference>
<dbReference type="InterPro" id="IPR051545">
    <property type="entry name" value="NAD(P)H_dehydrogenase_qn"/>
</dbReference>
<dbReference type="InterPro" id="IPR029039">
    <property type="entry name" value="Flavoprotein-like_sf"/>
</dbReference>
<dbReference type="InterPro" id="IPR003680">
    <property type="entry name" value="Flavodoxin_fold"/>
</dbReference>
<dbReference type="AlphaFoldDB" id="A0A2N9JF02"/>
<dbReference type="KEGG" id="mgg:MPLG2_0920"/>
<feature type="domain" description="Flavodoxin-like fold" evidence="3">
    <location>
        <begin position="7"/>
        <end position="196"/>
    </location>
</feature>
<proteinExistence type="inferred from homology"/>
<accession>A0A2N9JF02</accession>
<evidence type="ECO:0000256" key="2">
    <source>
        <dbReference type="ARBA" id="ARBA00023002"/>
    </source>
</evidence>
<dbReference type="GO" id="GO:0005829">
    <property type="term" value="C:cytosol"/>
    <property type="evidence" value="ECO:0007669"/>
    <property type="project" value="TreeGrafter"/>
</dbReference>
<gene>
    <name evidence="4" type="ORF">MPLG2_0920</name>
</gene>
<dbReference type="RefSeq" id="WP_105185064.1">
    <property type="nucleotide sequence ID" value="NZ_BAAAGO010000065.1"/>
</dbReference>
<name>A0A2N9JF02_9ACTN</name>
<evidence type="ECO:0000313" key="4">
    <source>
        <dbReference type="EMBL" id="SPD85956.1"/>
    </source>
</evidence>